<sequence length="122" mass="14110">MLEEYFYVRTHRPLQFLVPLVDDMVQKEPFLRPTISEVVHRFAVLCNSLTKYRLRKPSNPGANPVFQRARQLRHITTLLPPLPISKFPVFPAAGDQHLRPFYTLIPGATQLDKKQESLEATD</sequence>
<protein>
    <submittedName>
        <fullName evidence="1">Uncharacterized protein</fullName>
    </submittedName>
</protein>
<name>A0A284RGP9_ARMOS</name>
<dbReference type="EMBL" id="FUEG01000008">
    <property type="protein sequence ID" value="SJL07926.1"/>
    <property type="molecule type" value="Genomic_DNA"/>
</dbReference>
<evidence type="ECO:0000313" key="2">
    <source>
        <dbReference type="Proteomes" id="UP000219338"/>
    </source>
</evidence>
<dbReference type="Proteomes" id="UP000219338">
    <property type="component" value="Unassembled WGS sequence"/>
</dbReference>
<dbReference type="AlphaFoldDB" id="A0A284RGP9"/>
<reference evidence="2" key="1">
    <citation type="journal article" date="2017" name="Nat. Ecol. Evol.">
        <title>Genome expansion and lineage-specific genetic innovations in the forest pathogenic fungi Armillaria.</title>
        <authorList>
            <person name="Sipos G."/>
            <person name="Prasanna A.N."/>
            <person name="Walter M.C."/>
            <person name="O'Connor E."/>
            <person name="Balint B."/>
            <person name="Krizsan K."/>
            <person name="Kiss B."/>
            <person name="Hess J."/>
            <person name="Varga T."/>
            <person name="Slot J."/>
            <person name="Riley R."/>
            <person name="Boka B."/>
            <person name="Rigling D."/>
            <person name="Barry K."/>
            <person name="Lee J."/>
            <person name="Mihaltcheva S."/>
            <person name="LaButti K."/>
            <person name="Lipzen A."/>
            <person name="Waldron R."/>
            <person name="Moloney N.M."/>
            <person name="Sperisen C."/>
            <person name="Kredics L."/>
            <person name="Vagvoelgyi C."/>
            <person name="Patrignani A."/>
            <person name="Fitzpatrick D."/>
            <person name="Nagy I."/>
            <person name="Doyle S."/>
            <person name="Anderson J.B."/>
            <person name="Grigoriev I.V."/>
            <person name="Gueldener U."/>
            <person name="Muensterkoetter M."/>
            <person name="Nagy L.G."/>
        </authorList>
    </citation>
    <scope>NUCLEOTIDE SEQUENCE [LARGE SCALE GENOMIC DNA]</scope>
    <source>
        <strain evidence="2">C18/9</strain>
    </source>
</reference>
<gene>
    <name evidence="1" type="ORF">ARMOST_11284</name>
</gene>
<proteinExistence type="predicted"/>
<accession>A0A284RGP9</accession>
<evidence type="ECO:0000313" key="1">
    <source>
        <dbReference type="EMBL" id="SJL07926.1"/>
    </source>
</evidence>
<organism evidence="1 2">
    <name type="scientific">Armillaria ostoyae</name>
    <name type="common">Armillaria root rot fungus</name>
    <dbReference type="NCBI Taxonomy" id="47428"/>
    <lineage>
        <taxon>Eukaryota</taxon>
        <taxon>Fungi</taxon>
        <taxon>Dikarya</taxon>
        <taxon>Basidiomycota</taxon>
        <taxon>Agaricomycotina</taxon>
        <taxon>Agaricomycetes</taxon>
        <taxon>Agaricomycetidae</taxon>
        <taxon>Agaricales</taxon>
        <taxon>Marasmiineae</taxon>
        <taxon>Physalacriaceae</taxon>
        <taxon>Armillaria</taxon>
    </lineage>
</organism>
<keyword evidence="2" id="KW-1185">Reference proteome</keyword>
<dbReference type="OrthoDB" id="5987198at2759"/>